<dbReference type="Proteomes" id="UP000241769">
    <property type="component" value="Unassembled WGS sequence"/>
</dbReference>
<evidence type="ECO:0000256" key="1">
    <source>
        <dbReference type="SAM" id="MobiDB-lite"/>
    </source>
</evidence>
<evidence type="ECO:0000313" key="3">
    <source>
        <dbReference type="Proteomes" id="UP000241769"/>
    </source>
</evidence>
<dbReference type="AlphaFoldDB" id="A0A2P6NS83"/>
<keyword evidence="3" id="KW-1185">Reference proteome</keyword>
<accession>A0A2P6NS83</accession>
<evidence type="ECO:0000313" key="2">
    <source>
        <dbReference type="EMBL" id="PRP86816.1"/>
    </source>
</evidence>
<gene>
    <name evidence="2" type="ORF">PROFUN_05033</name>
</gene>
<name>A0A2P6NS83_9EUKA</name>
<dbReference type="EMBL" id="MDYQ01000026">
    <property type="protein sequence ID" value="PRP86816.1"/>
    <property type="molecule type" value="Genomic_DNA"/>
</dbReference>
<feature type="compositionally biased region" description="Polar residues" evidence="1">
    <location>
        <begin position="41"/>
        <end position="63"/>
    </location>
</feature>
<reference evidence="2 3" key="1">
    <citation type="journal article" date="2018" name="Genome Biol. Evol.">
        <title>Multiple Roots of Fruiting Body Formation in Amoebozoa.</title>
        <authorList>
            <person name="Hillmann F."/>
            <person name="Forbes G."/>
            <person name="Novohradska S."/>
            <person name="Ferling I."/>
            <person name="Riege K."/>
            <person name="Groth M."/>
            <person name="Westermann M."/>
            <person name="Marz M."/>
            <person name="Spaller T."/>
            <person name="Winckler T."/>
            <person name="Schaap P."/>
            <person name="Glockner G."/>
        </authorList>
    </citation>
    <scope>NUCLEOTIDE SEQUENCE [LARGE SCALE GENOMIC DNA]</scope>
    <source>
        <strain evidence="2 3">Jena</strain>
    </source>
</reference>
<feature type="region of interest" description="Disordered" evidence="1">
    <location>
        <begin position="1"/>
        <end position="76"/>
    </location>
</feature>
<dbReference type="InParanoid" id="A0A2P6NS83"/>
<sequence>MGNQQQKGGEQPPVDEKTREERRNAAAAAAERRQHEAQNRGVQSGKGQLSQKLHSPQSGTHIPQTKEDGIVQDWKS</sequence>
<organism evidence="2 3">
    <name type="scientific">Planoprotostelium fungivorum</name>
    <dbReference type="NCBI Taxonomy" id="1890364"/>
    <lineage>
        <taxon>Eukaryota</taxon>
        <taxon>Amoebozoa</taxon>
        <taxon>Evosea</taxon>
        <taxon>Variosea</taxon>
        <taxon>Cavosteliida</taxon>
        <taxon>Cavosteliaceae</taxon>
        <taxon>Planoprotostelium</taxon>
    </lineage>
</organism>
<proteinExistence type="predicted"/>
<feature type="compositionally biased region" description="Basic and acidic residues" evidence="1">
    <location>
        <begin position="64"/>
        <end position="76"/>
    </location>
</feature>
<protein>
    <submittedName>
        <fullName evidence="2">Uncharacterized protein</fullName>
    </submittedName>
</protein>
<comment type="caution">
    <text evidence="2">The sequence shown here is derived from an EMBL/GenBank/DDBJ whole genome shotgun (WGS) entry which is preliminary data.</text>
</comment>
<feature type="compositionally biased region" description="Basic and acidic residues" evidence="1">
    <location>
        <begin position="14"/>
        <end position="38"/>
    </location>
</feature>